<evidence type="ECO:0000256" key="8">
    <source>
        <dbReference type="SAM" id="Coils"/>
    </source>
</evidence>
<evidence type="ECO:0000256" key="3">
    <source>
        <dbReference type="ARBA" id="ARBA00022692"/>
    </source>
</evidence>
<keyword evidence="7" id="KW-0813">Transport</keyword>
<evidence type="ECO:0000313" key="10">
    <source>
        <dbReference type="EMBL" id="KAK9222187.1"/>
    </source>
</evidence>
<comment type="caution">
    <text evidence="10">The sequence shown here is derived from an EMBL/GenBank/DDBJ whole genome shotgun (WGS) entry which is preliminary data.</text>
</comment>
<dbReference type="GO" id="GO:0030658">
    <property type="term" value="C:transport vesicle membrane"/>
    <property type="evidence" value="ECO:0007669"/>
    <property type="project" value="UniProtKB-SubCell"/>
</dbReference>
<evidence type="ECO:0000256" key="1">
    <source>
        <dbReference type="ARBA" id="ARBA00004003"/>
    </source>
</evidence>
<evidence type="ECO:0000256" key="2">
    <source>
        <dbReference type="ARBA" id="ARBA00010482"/>
    </source>
</evidence>
<keyword evidence="11" id="KW-1185">Reference proteome</keyword>
<dbReference type="PANTHER" id="PTHR10687">
    <property type="entry name" value="SECRETORY CARRIER-ASSOCIATED MEMBRANE PROTEIN SCAMP"/>
    <property type="match status" value="1"/>
</dbReference>
<protein>
    <recommendedName>
        <fullName evidence="7">Secretory carrier-associated membrane protein</fullName>
        <shortName evidence="7">Secretory carrier membrane protein</shortName>
    </recommendedName>
</protein>
<feature type="transmembrane region" description="Helical" evidence="7">
    <location>
        <begin position="293"/>
        <end position="317"/>
    </location>
</feature>
<dbReference type="AlphaFoldDB" id="A0AAP0MYA3"/>
<evidence type="ECO:0000256" key="9">
    <source>
        <dbReference type="SAM" id="MobiDB-lite"/>
    </source>
</evidence>
<evidence type="ECO:0000256" key="4">
    <source>
        <dbReference type="ARBA" id="ARBA00022989"/>
    </source>
</evidence>
<dbReference type="GO" id="GO:0015031">
    <property type="term" value="P:protein transport"/>
    <property type="evidence" value="ECO:0007669"/>
    <property type="project" value="InterPro"/>
</dbReference>
<keyword evidence="7" id="KW-1003">Cell membrane</keyword>
<feature type="coiled-coil region" evidence="8">
    <location>
        <begin position="115"/>
        <end position="145"/>
    </location>
</feature>
<dbReference type="InterPro" id="IPR007273">
    <property type="entry name" value="SCAMP"/>
</dbReference>
<dbReference type="GO" id="GO:0055038">
    <property type="term" value="C:recycling endosome membrane"/>
    <property type="evidence" value="ECO:0007669"/>
    <property type="project" value="TreeGrafter"/>
</dbReference>
<gene>
    <name evidence="10" type="ORF">WN944_010619</name>
</gene>
<name>A0AAP0MYA3_9ROSI</name>
<comment type="caution">
    <text evidence="7">Lacks conserved residue(s) required for the propagation of feature annotation.</text>
</comment>
<evidence type="ECO:0000256" key="5">
    <source>
        <dbReference type="ARBA" id="ARBA00023136"/>
    </source>
</evidence>
<comment type="subcellular location">
    <subcellularLocation>
        <location evidence="7">Cell membrane</location>
        <topology evidence="7">Multi-pass membrane protein</topology>
    </subcellularLocation>
    <subcellularLocation>
        <location evidence="7">Cytoplasmic vesicle</location>
        <location evidence="7">Secretory vesicle membrane</location>
        <topology evidence="7">Multi-pass membrane protein</topology>
    </subcellularLocation>
</comment>
<feature type="transmembrane region" description="Helical" evidence="7">
    <location>
        <begin position="213"/>
        <end position="233"/>
    </location>
</feature>
<dbReference type="GO" id="GO:0005886">
    <property type="term" value="C:plasma membrane"/>
    <property type="evidence" value="ECO:0007669"/>
    <property type="project" value="UniProtKB-SubCell"/>
</dbReference>
<dbReference type="GO" id="GO:0032588">
    <property type="term" value="C:trans-Golgi network membrane"/>
    <property type="evidence" value="ECO:0007669"/>
    <property type="project" value="TreeGrafter"/>
</dbReference>
<sequence length="375" mass="42483">MSPYNDSGYDDDVNPFSDTAVRTGQGRSNYGGGAFYMTVRLLPFRTLLAVFSFGVQRFIPEIFLGYVMGLTITVKTVVVAIGLLESVPPANSRLAPLPPEPYDRGATIDIPLDSAQDLQAKEKELKAREADLKRREQELKRREEAIARAGVLMEEKNWPPFLPIIHHDITNEIPIHLQKMLYIAFTTWLGLAACLVWNFVAVTVNWMKGGDPVIWFLALIYCITGVPGAYVLWYRPVYRAMRTDSALKFGWFFLFYTIHIGFCVFASVAPPIIFKGKSLTGILPAIDVLTDNAFVAIFYFIGFGFFAIESLISIWVIQVYDGTLLFQQLYFQYFSLLNLNVSFRPNLQQIYMYFRGTGKAAEMKREAVAKTMMAL</sequence>
<dbReference type="Proteomes" id="UP001428341">
    <property type="component" value="Unassembled WGS sequence"/>
</dbReference>
<organism evidence="10 11">
    <name type="scientific">Citrus x changshan-huyou</name>
    <dbReference type="NCBI Taxonomy" id="2935761"/>
    <lineage>
        <taxon>Eukaryota</taxon>
        <taxon>Viridiplantae</taxon>
        <taxon>Streptophyta</taxon>
        <taxon>Embryophyta</taxon>
        <taxon>Tracheophyta</taxon>
        <taxon>Spermatophyta</taxon>
        <taxon>Magnoliopsida</taxon>
        <taxon>eudicotyledons</taxon>
        <taxon>Gunneridae</taxon>
        <taxon>Pentapetalae</taxon>
        <taxon>rosids</taxon>
        <taxon>malvids</taxon>
        <taxon>Sapindales</taxon>
        <taxon>Rutaceae</taxon>
        <taxon>Aurantioideae</taxon>
        <taxon>Citrus</taxon>
    </lineage>
</organism>
<dbReference type="Pfam" id="PF04144">
    <property type="entry name" value="SCAMP"/>
    <property type="match status" value="1"/>
</dbReference>
<keyword evidence="8" id="KW-0175">Coiled coil</keyword>
<evidence type="ECO:0000313" key="11">
    <source>
        <dbReference type="Proteomes" id="UP001428341"/>
    </source>
</evidence>
<feature type="transmembrane region" description="Helical" evidence="7">
    <location>
        <begin position="181"/>
        <end position="207"/>
    </location>
</feature>
<feature type="transmembrane region" description="Helical" evidence="7">
    <location>
        <begin position="253"/>
        <end position="273"/>
    </location>
</feature>
<keyword evidence="5 7" id="KW-0472">Membrane</keyword>
<reference evidence="10 11" key="1">
    <citation type="submission" date="2024-05" db="EMBL/GenBank/DDBJ databases">
        <title>Haplotype-resolved chromosome-level genome assembly of Huyou (Citrus changshanensis).</title>
        <authorList>
            <person name="Miao C."/>
            <person name="Chen W."/>
            <person name="Wu Y."/>
            <person name="Wang L."/>
            <person name="Zhao S."/>
            <person name="Grierson D."/>
            <person name="Xu C."/>
            <person name="Chen K."/>
        </authorList>
    </citation>
    <scope>NUCLEOTIDE SEQUENCE [LARGE SCALE GENOMIC DNA]</scope>
    <source>
        <strain evidence="10">01-14</strain>
        <tissue evidence="10">Leaf</tissue>
    </source>
</reference>
<proteinExistence type="inferred from homology"/>
<keyword evidence="3 7" id="KW-0812">Transmembrane</keyword>
<evidence type="ECO:0000256" key="6">
    <source>
        <dbReference type="ARBA" id="ARBA00023329"/>
    </source>
</evidence>
<dbReference type="PANTHER" id="PTHR10687:SF76">
    <property type="entry name" value="SECRETORY CARRIER-ASSOCIATED MEMBRANE PROTEIN 1"/>
    <property type="match status" value="1"/>
</dbReference>
<evidence type="ECO:0000256" key="7">
    <source>
        <dbReference type="RuleBase" id="RU363122"/>
    </source>
</evidence>
<keyword evidence="4 7" id="KW-1133">Transmembrane helix</keyword>
<comment type="function">
    <text evidence="1 7">Probably involved in membrane trafficking.</text>
</comment>
<accession>A0AAP0MYA3</accession>
<feature type="transmembrane region" description="Helical" evidence="7">
    <location>
        <begin position="62"/>
        <end position="84"/>
    </location>
</feature>
<dbReference type="EMBL" id="JBCGBO010000002">
    <property type="protein sequence ID" value="KAK9222187.1"/>
    <property type="molecule type" value="Genomic_DNA"/>
</dbReference>
<comment type="similarity">
    <text evidence="2 7">Belongs to the SCAMP family.</text>
</comment>
<keyword evidence="6 7" id="KW-0968">Cytoplasmic vesicle</keyword>
<feature type="region of interest" description="Disordered" evidence="9">
    <location>
        <begin position="1"/>
        <end position="24"/>
    </location>
</feature>